<dbReference type="SUPFAM" id="SSF50494">
    <property type="entry name" value="Trypsin-like serine proteases"/>
    <property type="match status" value="1"/>
</dbReference>
<dbReference type="InterPro" id="IPR018114">
    <property type="entry name" value="TRYPSIN_HIS"/>
</dbReference>
<dbReference type="Gene3D" id="2.40.10.10">
    <property type="entry name" value="Trypsin-like serine proteases"/>
    <property type="match status" value="2"/>
</dbReference>
<organism evidence="5 6">
    <name type="scientific">Actinomadura soli</name>
    <dbReference type="NCBI Taxonomy" id="2508997"/>
    <lineage>
        <taxon>Bacteria</taxon>
        <taxon>Bacillati</taxon>
        <taxon>Actinomycetota</taxon>
        <taxon>Actinomycetes</taxon>
        <taxon>Streptosporangiales</taxon>
        <taxon>Thermomonosporaceae</taxon>
        <taxon>Actinomadura</taxon>
    </lineage>
</organism>
<evidence type="ECO:0000256" key="2">
    <source>
        <dbReference type="ARBA" id="ARBA00023157"/>
    </source>
</evidence>
<dbReference type="AlphaFoldDB" id="A0A5C4J3M2"/>
<dbReference type="PRINTS" id="PR00722">
    <property type="entry name" value="CHYMOTRYPSIN"/>
</dbReference>
<gene>
    <name evidence="5" type="ORF">ETD83_30795</name>
</gene>
<evidence type="ECO:0000256" key="1">
    <source>
        <dbReference type="ARBA" id="ARBA00007664"/>
    </source>
</evidence>
<dbReference type="PROSITE" id="PS00134">
    <property type="entry name" value="TRYPSIN_HIS"/>
    <property type="match status" value="1"/>
</dbReference>
<dbReference type="Proteomes" id="UP000309174">
    <property type="component" value="Unassembled WGS sequence"/>
</dbReference>
<name>A0A5C4J3M2_9ACTN</name>
<dbReference type="GO" id="GO:0006508">
    <property type="term" value="P:proteolysis"/>
    <property type="evidence" value="ECO:0007669"/>
    <property type="project" value="UniProtKB-KW"/>
</dbReference>
<feature type="signal peptide" evidence="3">
    <location>
        <begin position="1"/>
        <end position="27"/>
    </location>
</feature>
<dbReference type="OrthoDB" id="3657335at2"/>
<comment type="caution">
    <text evidence="5">The sequence shown here is derived from an EMBL/GenBank/DDBJ whole genome shotgun (WGS) entry which is preliminary data.</text>
</comment>
<dbReference type="GO" id="GO:0004252">
    <property type="term" value="F:serine-type endopeptidase activity"/>
    <property type="evidence" value="ECO:0007669"/>
    <property type="project" value="InterPro"/>
</dbReference>
<accession>A0A5C4J3M2</accession>
<dbReference type="PROSITE" id="PS50240">
    <property type="entry name" value="TRYPSIN_DOM"/>
    <property type="match status" value="1"/>
</dbReference>
<evidence type="ECO:0000313" key="5">
    <source>
        <dbReference type="EMBL" id="TMQ91458.1"/>
    </source>
</evidence>
<keyword evidence="5" id="KW-0645">Protease</keyword>
<protein>
    <submittedName>
        <fullName evidence="5">Serine protease</fullName>
    </submittedName>
</protein>
<feature type="domain" description="Peptidase S1" evidence="4">
    <location>
        <begin position="39"/>
        <end position="243"/>
    </location>
</feature>
<dbReference type="InterPro" id="IPR001254">
    <property type="entry name" value="Trypsin_dom"/>
</dbReference>
<keyword evidence="3" id="KW-0732">Signal</keyword>
<evidence type="ECO:0000256" key="3">
    <source>
        <dbReference type="SAM" id="SignalP"/>
    </source>
</evidence>
<dbReference type="Pfam" id="PF00089">
    <property type="entry name" value="Trypsin"/>
    <property type="match status" value="1"/>
</dbReference>
<dbReference type="InterPro" id="IPR001314">
    <property type="entry name" value="Peptidase_S1A"/>
</dbReference>
<reference evidence="5 6" key="1">
    <citation type="submission" date="2019-05" db="EMBL/GenBank/DDBJ databases">
        <title>Draft genome sequence of Actinomadura sp. 14C53.</title>
        <authorList>
            <person name="Saricaoglu S."/>
            <person name="Isik K."/>
        </authorList>
    </citation>
    <scope>NUCLEOTIDE SEQUENCE [LARGE SCALE GENOMIC DNA]</scope>
    <source>
        <strain evidence="5 6">14C53</strain>
    </source>
</reference>
<dbReference type="SMART" id="SM00020">
    <property type="entry name" value="Tryp_SPc"/>
    <property type="match status" value="1"/>
</dbReference>
<keyword evidence="5" id="KW-0378">Hydrolase</keyword>
<dbReference type="PANTHER" id="PTHR24276">
    <property type="entry name" value="POLYSERASE-RELATED"/>
    <property type="match status" value="1"/>
</dbReference>
<dbReference type="PANTHER" id="PTHR24276:SF98">
    <property type="entry name" value="FI18310P1-RELATED"/>
    <property type="match status" value="1"/>
</dbReference>
<dbReference type="InterPro" id="IPR050430">
    <property type="entry name" value="Peptidase_S1"/>
</dbReference>
<evidence type="ECO:0000313" key="6">
    <source>
        <dbReference type="Proteomes" id="UP000309174"/>
    </source>
</evidence>
<feature type="chain" id="PRO_5023055018" evidence="3">
    <location>
        <begin position="28"/>
        <end position="250"/>
    </location>
</feature>
<comment type="similarity">
    <text evidence="1">Belongs to the peptidase S1 family.</text>
</comment>
<dbReference type="InterPro" id="IPR009003">
    <property type="entry name" value="Peptidase_S1_PA"/>
</dbReference>
<sequence length="250" mass="24944">MRKRSLLTAVPLAVLTLAGTSVANANADTQPAPPPKTNIVGGVPATETYTFMASLQGSSGSHSCGGSLVAPQWVITATHCGQPAQVRIGTRTYNAGGEVVRVASRQVVGGDLAILRLASAATSKPIPIAQTAPVGSATRLIGWGQTCPTRGCGGAPINLQQLDTTIVADSRCSGIDGANEICTDGGNGKGACYGDSGGPAVTGGPGAWELVGATSRGGQTCAQGPAIYSDTAAYRNRILQIIGGAASATR</sequence>
<keyword evidence="2" id="KW-1015">Disulfide bond</keyword>
<dbReference type="EMBL" id="VCKW01000209">
    <property type="protein sequence ID" value="TMQ91458.1"/>
    <property type="molecule type" value="Genomic_DNA"/>
</dbReference>
<proteinExistence type="inferred from homology"/>
<keyword evidence="6" id="KW-1185">Reference proteome</keyword>
<evidence type="ECO:0000259" key="4">
    <source>
        <dbReference type="PROSITE" id="PS50240"/>
    </source>
</evidence>
<dbReference type="InterPro" id="IPR043504">
    <property type="entry name" value="Peptidase_S1_PA_chymotrypsin"/>
</dbReference>